<dbReference type="Pfam" id="PF07804">
    <property type="entry name" value="HipA_C"/>
    <property type="match status" value="1"/>
</dbReference>
<sequence>MDAWNKRFVLKHKNAPVVEIELDEATGAISAIGRVYDERHVPVGVPIKKGRIDRAALNEWWRGRAIPASRDGIKEALIDLNIATPQKLLDKSLGLSLSDQYWICPSGSDADWSQLNFFENVFSEDVGNVLLGRGEKEGNISLMSPDNTSDGWLKKKWTIVDGKRCLIKGGSGATQQEPYNEVLASRLMERLGIPHVAYTLLIQDNYPYSVCENFITPQTELVTAWYVMQTQQKSNNVSVYQHYVNCCEALGITGIVDALDRMIVVDYLIANEDRHQNNFGVIRHAETLEWIGAAPIYDSGSSLWFAKPKALISATSKITCKPFKNDHNEQIKLVTSFEWLDLSLLRGIEEEYRDILEGSMFIDEARRDALCSALQKRIEMLAEIVHSRTPRYWTDNRSADVQENIAYSGTPREDDWEPEQ</sequence>
<dbReference type="EMBL" id="BOSE01000005">
    <property type="protein sequence ID" value="GIP17457.1"/>
    <property type="molecule type" value="Genomic_DNA"/>
</dbReference>
<evidence type="ECO:0000256" key="2">
    <source>
        <dbReference type="ARBA" id="ARBA00022777"/>
    </source>
</evidence>
<dbReference type="RefSeq" id="WP_213516784.1">
    <property type="nucleotide sequence ID" value="NZ_BOSE01000005.1"/>
</dbReference>
<accession>A0A919YQI9</accession>
<dbReference type="InterPro" id="IPR012893">
    <property type="entry name" value="HipA-like_C"/>
</dbReference>
<name>A0A919YQI9_9BACL</name>
<evidence type="ECO:0000256" key="1">
    <source>
        <dbReference type="ARBA" id="ARBA00022679"/>
    </source>
</evidence>
<dbReference type="GO" id="GO:0016301">
    <property type="term" value="F:kinase activity"/>
    <property type="evidence" value="ECO:0007669"/>
    <property type="project" value="UniProtKB-KW"/>
</dbReference>
<dbReference type="Gene3D" id="1.10.1070.20">
    <property type="match status" value="1"/>
</dbReference>
<keyword evidence="5" id="KW-1185">Reference proteome</keyword>
<organism evidence="4 5">
    <name type="scientific">Paenibacillus montaniterrae</name>
    <dbReference type="NCBI Taxonomy" id="429341"/>
    <lineage>
        <taxon>Bacteria</taxon>
        <taxon>Bacillati</taxon>
        <taxon>Bacillota</taxon>
        <taxon>Bacilli</taxon>
        <taxon>Bacillales</taxon>
        <taxon>Paenibacillaceae</taxon>
        <taxon>Paenibacillus</taxon>
    </lineage>
</organism>
<dbReference type="Proteomes" id="UP000683139">
    <property type="component" value="Unassembled WGS sequence"/>
</dbReference>
<evidence type="ECO:0000313" key="5">
    <source>
        <dbReference type="Proteomes" id="UP000683139"/>
    </source>
</evidence>
<keyword evidence="1" id="KW-0808">Transferase</keyword>
<feature type="domain" description="HipA-like C-terminal" evidence="3">
    <location>
        <begin position="161"/>
        <end position="316"/>
    </location>
</feature>
<comment type="caution">
    <text evidence="4">The sequence shown here is derived from an EMBL/GenBank/DDBJ whole genome shotgun (WGS) entry which is preliminary data.</text>
</comment>
<keyword evidence="2" id="KW-0418">Kinase</keyword>
<reference evidence="4" key="1">
    <citation type="submission" date="2021-03" db="EMBL/GenBank/DDBJ databases">
        <title>Antimicrobial resistance genes in bacteria isolated from Japanese honey, and their potential for conferring macrolide and lincosamide resistance in the American foulbrood pathogen Paenibacillus larvae.</title>
        <authorList>
            <person name="Okamoto M."/>
            <person name="Kumagai M."/>
            <person name="Kanamori H."/>
            <person name="Takamatsu D."/>
        </authorList>
    </citation>
    <scope>NUCLEOTIDE SEQUENCE</scope>
    <source>
        <strain evidence="4">J40TS1</strain>
    </source>
</reference>
<dbReference type="AlphaFoldDB" id="A0A919YQI9"/>
<gene>
    <name evidence="4" type="ORF">J40TS1_30990</name>
</gene>
<protein>
    <recommendedName>
        <fullName evidence="3">HipA-like C-terminal domain-containing protein</fullName>
    </recommendedName>
</protein>
<proteinExistence type="predicted"/>
<evidence type="ECO:0000259" key="3">
    <source>
        <dbReference type="Pfam" id="PF07804"/>
    </source>
</evidence>
<evidence type="ECO:0000313" key="4">
    <source>
        <dbReference type="EMBL" id="GIP17457.1"/>
    </source>
</evidence>